<name>C5BUN5_TERTT</name>
<dbReference type="KEGG" id="ttu:TERTU_4202"/>
<dbReference type="eggNOG" id="ENOG5032YXB">
    <property type="taxonomic scope" value="Bacteria"/>
</dbReference>
<organism evidence="1 2">
    <name type="scientific">Teredinibacter turnerae (strain ATCC 39867 / T7901)</name>
    <dbReference type="NCBI Taxonomy" id="377629"/>
    <lineage>
        <taxon>Bacteria</taxon>
        <taxon>Pseudomonadati</taxon>
        <taxon>Pseudomonadota</taxon>
        <taxon>Gammaproteobacteria</taxon>
        <taxon>Cellvibrionales</taxon>
        <taxon>Cellvibrionaceae</taxon>
        <taxon>Teredinibacter</taxon>
    </lineage>
</organism>
<protein>
    <recommendedName>
        <fullName evidence="3">Sulfotransferase domain-containing protein</fullName>
    </recommendedName>
</protein>
<dbReference type="Proteomes" id="UP000009080">
    <property type="component" value="Chromosome"/>
</dbReference>
<accession>C5BUN5</accession>
<reference evidence="1 2" key="1">
    <citation type="journal article" date="2009" name="PLoS ONE">
        <title>The complete genome of Teredinibacter turnerae T7901: an intracellular endosymbiont of marine wood-boring bivalves (shipworms).</title>
        <authorList>
            <person name="Yang J.C."/>
            <person name="Madupu R."/>
            <person name="Durkin A.S."/>
            <person name="Ekborg N.A."/>
            <person name="Pedamallu C.S."/>
            <person name="Hostetler J.B."/>
            <person name="Radune D."/>
            <person name="Toms B.S."/>
            <person name="Henrissat B."/>
            <person name="Coutinho P.M."/>
            <person name="Schwarz S."/>
            <person name="Field L."/>
            <person name="Trindade-Silva A.E."/>
            <person name="Soares C.A.G."/>
            <person name="Elshahawi S."/>
            <person name="Hanora A."/>
            <person name="Schmidt E.W."/>
            <person name="Haygood M.G."/>
            <person name="Posfai J."/>
            <person name="Benner J."/>
            <person name="Madinger C."/>
            <person name="Nove J."/>
            <person name="Anton B."/>
            <person name="Chaudhary K."/>
            <person name="Foster J."/>
            <person name="Holman A."/>
            <person name="Kumar S."/>
            <person name="Lessard P.A."/>
            <person name="Luyten Y.A."/>
            <person name="Slatko B."/>
            <person name="Wood N."/>
            <person name="Wu B."/>
            <person name="Teplitski M."/>
            <person name="Mougous J.D."/>
            <person name="Ward N."/>
            <person name="Eisen J.A."/>
            <person name="Badger J.H."/>
            <person name="Distel D.L."/>
        </authorList>
    </citation>
    <scope>NUCLEOTIDE SEQUENCE [LARGE SCALE GENOMIC DNA]</scope>
    <source>
        <strain evidence="2">ATCC 39867 / T7901</strain>
    </source>
</reference>
<evidence type="ECO:0000313" key="2">
    <source>
        <dbReference type="Proteomes" id="UP000009080"/>
    </source>
</evidence>
<dbReference type="AlphaFoldDB" id="C5BUN5"/>
<dbReference type="SUPFAM" id="SSF52540">
    <property type="entry name" value="P-loop containing nucleoside triphosphate hydrolases"/>
    <property type="match status" value="1"/>
</dbReference>
<dbReference type="InterPro" id="IPR027417">
    <property type="entry name" value="P-loop_NTPase"/>
</dbReference>
<proteinExistence type="predicted"/>
<evidence type="ECO:0000313" key="1">
    <source>
        <dbReference type="EMBL" id="ACR14786.1"/>
    </source>
</evidence>
<dbReference type="HOGENOM" id="CLU_918076_0_0_6"/>
<dbReference type="EMBL" id="CP001614">
    <property type="protein sequence ID" value="ACR14786.1"/>
    <property type="molecule type" value="Genomic_DNA"/>
</dbReference>
<dbReference type="Gene3D" id="3.40.50.300">
    <property type="entry name" value="P-loop containing nucleotide triphosphate hydrolases"/>
    <property type="match status" value="1"/>
</dbReference>
<sequence>MLVIHIGLHKSGTTFLQKEVFCNLSLGFSCPKGKDALAATHEFVNREPTTFDPLLVRKRFAPLLEHADREGLVPVISDERLSSIPERGRYHLPYMLDCLNQTFGEYKLLMTIREQAAMAEALYRQIIRSGDNIDIEQFMGTGLEQEGWTSRWQPSFFDYWHLYNFISRKLDSANVCVLPMELMRSAPEEYWQRLFRFCNVVGGEVSHKRHNDGLTPLATKLLRHTNGLMPRNKLGSKQPRLVRKQVELCKILGERLPATISEKISKHWREVIDARIGTQFNESNRLLGEMLEIDLASLGYRVG</sequence>
<gene>
    <name evidence="1" type="ordered locus">TERTU_4202</name>
</gene>
<dbReference type="STRING" id="377629.TERTU_4202"/>
<keyword evidence="2" id="KW-1185">Reference proteome</keyword>
<evidence type="ECO:0008006" key="3">
    <source>
        <dbReference type="Google" id="ProtNLM"/>
    </source>
</evidence>